<dbReference type="PANTHER" id="PTHR47795:SF1">
    <property type="entry name" value="DNA-DEPENDENT METALLOPROTEASE WSS1 HOMOLOG 2"/>
    <property type="match status" value="1"/>
</dbReference>
<dbReference type="PANTHER" id="PTHR47795">
    <property type="entry name" value="UBIQUITIN AND WLM DOMAIN-CONTAINING METALLOPROTEASE SPCC1442.07C"/>
    <property type="match status" value="1"/>
</dbReference>
<dbReference type="InterPro" id="IPR013536">
    <property type="entry name" value="WLM_dom"/>
</dbReference>
<dbReference type="Pfam" id="PF08325">
    <property type="entry name" value="WLM"/>
    <property type="match status" value="1"/>
</dbReference>
<dbReference type="InterPro" id="IPR000626">
    <property type="entry name" value="Ubiquitin-like_dom"/>
</dbReference>
<feature type="domain" description="Ubiquitin-like" evidence="1">
    <location>
        <begin position="12"/>
        <end position="85"/>
    </location>
</feature>
<evidence type="ECO:0008006" key="5">
    <source>
        <dbReference type="Google" id="ProtNLM"/>
    </source>
</evidence>
<protein>
    <recommendedName>
        <fullName evidence="5">WLM domain-containing protein</fullName>
    </recommendedName>
</protein>
<dbReference type="CDD" id="cd17039">
    <property type="entry name" value="Ubl_ubiquitin_like"/>
    <property type="match status" value="1"/>
</dbReference>
<organism evidence="3 4">
    <name type="scientific">Agaricus bisporus var. burnettii</name>
    <dbReference type="NCBI Taxonomy" id="192524"/>
    <lineage>
        <taxon>Eukaryota</taxon>
        <taxon>Fungi</taxon>
        <taxon>Dikarya</taxon>
        <taxon>Basidiomycota</taxon>
        <taxon>Agaricomycotina</taxon>
        <taxon>Agaricomycetes</taxon>
        <taxon>Agaricomycetidae</taxon>
        <taxon>Agaricales</taxon>
        <taxon>Agaricineae</taxon>
        <taxon>Agaricaceae</taxon>
        <taxon>Agaricus</taxon>
    </lineage>
</organism>
<name>A0A8H7F0C1_AGABI</name>
<comment type="caution">
    <text evidence="3">The sequence shown here is derived from an EMBL/GenBank/DDBJ whole genome shotgun (WGS) entry which is preliminary data.</text>
</comment>
<accession>A0A8H7F0C1</accession>
<dbReference type="AlphaFoldDB" id="A0A8H7F0C1"/>
<reference evidence="3 4" key="1">
    <citation type="journal article" name="Sci. Rep.">
        <title>Telomere-to-telomere assembled and centromere annotated genomes of the two main subspecies of the button mushroom Agaricus bisporus reveal especially polymorphic chromosome ends.</title>
        <authorList>
            <person name="Sonnenberg A.S.M."/>
            <person name="Sedaghat-Telgerd N."/>
            <person name="Lavrijssen B."/>
            <person name="Ohm R.A."/>
            <person name="Hendrickx P.M."/>
            <person name="Scholtmeijer K."/>
            <person name="Baars J.J.P."/>
            <person name="van Peer A."/>
        </authorList>
    </citation>
    <scope>NUCLEOTIDE SEQUENCE [LARGE SCALE GENOMIC DNA]</scope>
    <source>
        <strain evidence="3 4">H119_p4</strain>
    </source>
</reference>
<dbReference type="EMBL" id="JABXXO010000009">
    <property type="protein sequence ID" value="KAF7770893.1"/>
    <property type="molecule type" value="Genomic_DNA"/>
</dbReference>
<dbReference type="InterPro" id="IPR029071">
    <property type="entry name" value="Ubiquitin-like_domsf"/>
</dbReference>
<evidence type="ECO:0000259" key="2">
    <source>
        <dbReference type="PROSITE" id="PS51397"/>
    </source>
</evidence>
<dbReference type="Gene3D" id="3.10.20.90">
    <property type="entry name" value="Phosphatidylinositol 3-kinase Catalytic Subunit, Chain A, domain 1"/>
    <property type="match status" value="1"/>
</dbReference>
<dbReference type="PROSITE" id="PS51397">
    <property type="entry name" value="WLM"/>
    <property type="match status" value="1"/>
</dbReference>
<dbReference type="GO" id="GO:0070628">
    <property type="term" value="F:proteasome binding"/>
    <property type="evidence" value="ECO:0007669"/>
    <property type="project" value="TreeGrafter"/>
</dbReference>
<proteinExistence type="predicted"/>
<sequence>MLQWGFECDPSISHAFLSFRGQSYLLDLASDTTLSDLQAILYDLTSVPPSNQKLLWKGKKAVGDETALIPLIQAGFKDGVKVQMLKSTEQEVGGLKAAEQQHINRVQTRTPSSKPRIQPRVTPASSSSFRFRFHKIAPLHHLPNPTSAQTLLDKLANDPAILHVMQKHSFSVGLLTELAPHEHPGLLGLNIWRLRLYNNVRNVLCHERAHNVWGDHDKNFKQLNSQLNREIAEHGRARAAGIHTLATSTDPYGIYQAPEQEIEVEVWFHVLGRNFTTSIGGDSRDDMRKRML</sequence>
<dbReference type="SUPFAM" id="SSF54236">
    <property type="entry name" value="Ubiquitin-like"/>
    <property type="match status" value="1"/>
</dbReference>
<dbReference type="Proteomes" id="UP000629468">
    <property type="component" value="Unassembled WGS sequence"/>
</dbReference>
<dbReference type="PROSITE" id="PS50053">
    <property type="entry name" value="UBIQUITIN_2"/>
    <property type="match status" value="1"/>
</dbReference>
<evidence type="ECO:0000313" key="4">
    <source>
        <dbReference type="Proteomes" id="UP000629468"/>
    </source>
</evidence>
<evidence type="ECO:0000259" key="1">
    <source>
        <dbReference type="PROSITE" id="PS50053"/>
    </source>
</evidence>
<evidence type="ECO:0000313" key="3">
    <source>
        <dbReference type="EMBL" id="KAF7770893.1"/>
    </source>
</evidence>
<gene>
    <name evidence="3" type="ORF">Agabi119p4_6867</name>
</gene>
<feature type="domain" description="WLM" evidence="2">
    <location>
        <begin position="124"/>
        <end position="292"/>
    </location>
</feature>